<dbReference type="AlphaFoldDB" id="F2UTD4"/>
<accession>F2UTD4</accession>
<dbReference type="Proteomes" id="UP000007799">
    <property type="component" value="Unassembled WGS sequence"/>
</dbReference>
<evidence type="ECO:0000313" key="1">
    <source>
        <dbReference type="EMBL" id="EGD82387.1"/>
    </source>
</evidence>
<dbReference type="GeneID" id="16068090"/>
<proteinExistence type="predicted"/>
<sequence length="119" mass="13108">MSPNRKFFRLRHDIENEDALMRRFGQTAIGGTDELETVILEEAAANISLDAPGGLKGSLSVNVKATLDVMVVSMVQQLDLMDQIATTRLDAIDNRIADIETRLSKCEGAFARGMVRLQT</sequence>
<dbReference type="EMBL" id="GL833021">
    <property type="protein sequence ID" value="EGD82387.1"/>
    <property type="molecule type" value="Genomic_DNA"/>
</dbReference>
<reference evidence="1" key="1">
    <citation type="submission" date="2009-08" db="EMBL/GenBank/DDBJ databases">
        <title>Annotation of Salpingoeca rosetta.</title>
        <authorList>
            <consortium name="The Broad Institute Genome Sequencing Platform"/>
            <person name="Russ C."/>
            <person name="Cuomo C."/>
            <person name="Burger G."/>
            <person name="Gray M.W."/>
            <person name="Holland P.W.H."/>
            <person name="King N."/>
            <person name="Lang F.B.F."/>
            <person name="Roger A.J."/>
            <person name="Ruiz-Trillo I."/>
            <person name="Young S.K."/>
            <person name="Zeng Q."/>
            <person name="Gargeya S."/>
            <person name="Alvarado L."/>
            <person name="Berlin A."/>
            <person name="Chapman S.B."/>
            <person name="Chen Z."/>
            <person name="Freedman E."/>
            <person name="Gellesch M."/>
            <person name="Goldberg J."/>
            <person name="Griggs A."/>
            <person name="Gujja S."/>
            <person name="Heilman E."/>
            <person name="Heiman D."/>
            <person name="Howarth C."/>
            <person name="Mehta T."/>
            <person name="Neiman D."/>
            <person name="Pearson M."/>
            <person name="Roberts A."/>
            <person name="Saif S."/>
            <person name="Shea T."/>
            <person name="Shenoy N."/>
            <person name="Sisk P."/>
            <person name="Stolte C."/>
            <person name="Sykes S."/>
            <person name="White J."/>
            <person name="Yandava C."/>
            <person name="Haas B."/>
            <person name="Nusbaum C."/>
            <person name="Birren B."/>
        </authorList>
    </citation>
    <scope>NUCLEOTIDE SEQUENCE [LARGE SCALE GENOMIC DNA]</scope>
    <source>
        <strain evidence="1">ATCC 50818</strain>
    </source>
</reference>
<dbReference type="InParanoid" id="F2UTD4"/>
<protein>
    <submittedName>
        <fullName evidence="1">Uncharacterized protein</fullName>
    </submittedName>
</protein>
<organism evidence="2">
    <name type="scientific">Salpingoeca rosetta (strain ATCC 50818 / BSB-021)</name>
    <dbReference type="NCBI Taxonomy" id="946362"/>
    <lineage>
        <taxon>Eukaryota</taxon>
        <taxon>Choanoflagellata</taxon>
        <taxon>Craspedida</taxon>
        <taxon>Salpingoecidae</taxon>
        <taxon>Salpingoeca</taxon>
    </lineage>
</organism>
<evidence type="ECO:0000313" key="2">
    <source>
        <dbReference type="Proteomes" id="UP000007799"/>
    </source>
</evidence>
<keyword evidence="2" id="KW-1185">Reference proteome</keyword>
<dbReference type="KEGG" id="sre:PTSG_11418"/>
<gene>
    <name evidence="1" type="ORF">PTSG_11418</name>
</gene>
<name>F2UTD4_SALR5</name>
<dbReference type="RefSeq" id="XP_004987567.1">
    <property type="nucleotide sequence ID" value="XM_004987510.1"/>
</dbReference>